<keyword evidence="2 5" id="KW-0812">Transmembrane</keyword>
<protein>
    <recommendedName>
        <fullName evidence="6">ABC transmembrane type-1 domain-containing protein</fullName>
    </recommendedName>
</protein>
<evidence type="ECO:0000313" key="7">
    <source>
        <dbReference type="EMBL" id="GMS86002.1"/>
    </source>
</evidence>
<evidence type="ECO:0000256" key="1">
    <source>
        <dbReference type="ARBA" id="ARBA00004141"/>
    </source>
</evidence>
<gene>
    <name evidence="7" type="ORF">PENTCL1PPCAC_8177</name>
</gene>
<feature type="transmembrane region" description="Helical" evidence="5">
    <location>
        <begin position="61"/>
        <end position="84"/>
    </location>
</feature>
<dbReference type="InterPro" id="IPR036640">
    <property type="entry name" value="ABC1_TM_sf"/>
</dbReference>
<feature type="transmembrane region" description="Helical" evidence="5">
    <location>
        <begin position="12"/>
        <end position="41"/>
    </location>
</feature>
<organism evidence="7 8">
    <name type="scientific">Pristionchus entomophagus</name>
    <dbReference type="NCBI Taxonomy" id="358040"/>
    <lineage>
        <taxon>Eukaryota</taxon>
        <taxon>Metazoa</taxon>
        <taxon>Ecdysozoa</taxon>
        <taxon>Nematoda</taxon>
        <taxon>Chromadorea</taxon>
        <taxon>Rhabditida</taxon>
        <taxon>Rhabditina</taxon>
        <taxon>Diplogasteromorpha</taxon>
        <taxon>Diplogasteroidea</taxon>
        <taxon>Neodiplogasteridae</taxon>
        <taxon>Pristionchus</taxon>
    </lineage>
</organism>
<dbReference type="EMBL" id="BTSX01000002">
    <property type="protein sequence ID" value="GMS86002.1"/>
    <property type="molecule type" value="Genomic_DNA"/>
</dbReference>
<dbReference type="SUPFAM" id="SSF90123">
    <property type="entry name" value="ABC transporter transmembrane region"/>
    <property type="match status" value="1"/>
</dbReference>
<dbReference type="GO" id="GO:0005524">
    <property type="term" value="F:ATP binding"/>
    <property type="evidence" value="ECO:0007669"/>
    <property type="project" value="InterPro"/>
</dbReference>
<dbReference type="InterPro" id="IPR039421">
    <property type="entry name" value="Type_1_exporter"/>
</dbReference>
<feature type="non-terminal residue" evidence="7">
    <location>
        <position position="1"/>
    </location>
</feature>
<dbReference type="PROSITE" id="PS50929">
    <property type="entry name" value="ABC_TM1F"/>
    <property type="match status" value="1"/>
</dbReference>
<comment type="caution">
    <text evidence="7">The sequence shown here is derived from an EMBL/GenBank/DDBJ whole genome shotgun (WGS) entry which is preliminary data.</text>
</comment>
<evidence type="ECO:0000256" key="5">
    <source>
        <dbReference type="SAM" id="Phobius"/>
    </source>
</evidence>
<keyword evidence="8" id="KW-1185">Reference proteome</keyword>
<keyword evidence="4 5" id="KW-0472">Membrane</keyword>
<comment type="subcellular location">
    <subcellularLocation>
        <location evidence="1">Membrane</location>
        <topology evidence="1">Multi-pass membrane protein</topology>
    </subcellularLocation>
</comment>
<reference evidence="7" key="1">
    <citation type="submission" date="2023-10" db="EMBL/GenBank/DDBJ databases">
        <title>Genome assembly of Pristionchus species.</title>
        <authorList>
            <person name="Yoshida K."/>
            <person name="Sommer R.J."/>
        </authorList>
    </citation>
    <scope>NUCLEOTIDE SEQUENCE</scope>
    <source>
        <strain evidence="7">RS0144</strain>
    </source>
</reference>
<dbReference type="Pfam" id="PF00664">
    <property type="entry name" value="ABC_membrane"/>
    <property type="match status" value="1"/>
</dbReference>
<name>A0AAV5ST83_9BILA</name>
<keyword evidence="3 5" id="KW-1133">Transmembrane helix</keyword>
<evidence type="ECO:0000256" key="2">
    <source>
        <dbReference type="ARBA" id="ARBA00022692"/>
    </source>
</evidence>
<feature type="domain" description="ABC transmembrane type-1" evidence="6">
    <location>
        <begin position="13"/>
        <end position="138"/>
    </location>
</feature>
<evidence type="ECO:0000256" key="4">
    <source>
        <dbReference type="ARBA" id="ARBA00023136"/>
    </source>
</evidence>
<sequence>FRFASGWDKAAYFAASLLSILLGLVTPLWIYVFSLVTTIYIEQRSPLGHRQFLYRVWNFASLYLIGFVASFILEFVQYFLLTWASERIAQRCRRAFVKAILSHDSASHDSKTEELNSQLSGHIDIMKEGLGDRIGLFV</sequence>
<accession>A0AAV5ST83</accession>
<feature type="non-terminal residue" evidence="7">
    <location>
        <position position="138"/>
    </location>
</feature>
<dbReference type="GO" id="GO:0016020">
    <property type="term" value="C:membrane"/>
    <property type="evidence" value="ECO:0007669"/>
    <property type="project" value="UniProtKB-SubCell"/>
</dbReference>
<evidence type="ECO:0000256" key="3">
    <source>
        <dbReference type="ARBA" id="ARBA00022989"/>
    </source>
</evidence>
<dbReference type="AlphaFoldDB" id="A0AAV5ST83"/>
<dbReference type="GO" id="GO:0140359">
    <property type="term" value="F:ABC-type transporter activity"/>
    <property type="evidence" value="ECO:0007669"/>
    <property type="project" value="InterPro"/>
</dbReference>
<dbReference type="PANTHER" id="PTHR43394">
    <property type="entry name" value="ATP-DEPENDENT PERMEASE MDL1, MITOCHONDRIAL"/>
    <property type="match status" value="1"/>
</dbReference>
<dbReference type="PANTHER" id="PTHR43394:SF22">
    <property type="entry name" value="ABC TRANSMEMBRANE TYPE-1 DOMAIN-CONTAINING PROTEIN"/>
    <property type="match status" value="1"/>
</dbReference>
<evidence type="ECO:0000313" key="8">
    <source>
        <dbReference type="Proteomes" id="UP001432027"/>
    </source>
</evidence>
<dbReference type="Gene3D" id="1.20.1560.10">
    <property type="entry name" value="ABC transporter type 1, transmembrane domain"/>
    <property type="match status" value="1"/>
</dbReference>
<dbReference type="InterPro" id="IPR011527">
    <property type="entry name" value="ABC1_TM_dom"/>
</dbReference>
<dbReference type="Proteomes" id="UP001432027">
    <property type="component" value="Unassembled WGS sequence"/>
</dbReference>
<proteinExistence type="predicted"/>
<evidence type="ECO:0000259" key="6">
    <source>
        <dbReference type="PROSITE" id="PS50929"/>
    </source>
</evidence>